<dbReference type="NCBIfam" id="NF047581">
    <property type="entry name" value="gp105_phage_fam"/>
    <property type="match status" value="1"/>
</dbReference>
<proteinExistence type="predicted"/>
<dbReference type="EMBL" id="JARMAB010000004">
    <property type="protein sequence ID" value="MED1201950.1"/>
    <property type="molecule type" value="Genomic_DNA"/>
</dbReference>
<keyword evidence="2" id="KW-1185">Reference proteome</keyword>
<dbReference type="Proteomes" id="UP001341444">
    <property type="component" value="Unassembled WGS sequence"/>
</dbReference>
<dbReference type="InterPro" id="IPR021695">
    <property type="entry name" value="Phage_KPP10_Orf10"/>
</dbReference>
<sequence length="133" mass="14225">MADGVYDASQIAVTAQNMSVTGFKKGTFVTANKDDDNVTVESNAQGEATWAINNSKLGTITLTLNQTSPFCKFFNGLAKSHAFFPIWVDDPIGGEKRGGTQAMVTKVADATYSDGNEARAYTIKVGDFDIINS</sequence>
<comment type="caution">
    <text evidence="1">The sequence shown here is derived from an EMBL/GenBank/DDBJ whole genome shotgun (WGS) entry which is preliminary data.</text>
</comment>
<accession>A0ABU6MBR1</accession>
<reference evidence="1 2" key="1">
    <citation type="submission" date="2023-03" db="EMBL/GenBank/DDBJ databases">
        <title>Bacillus Genome Sequencing.</title>
        <authorList>
            <person name="Dunlap C."/>
        </authorList>
    </citation>
    <scope>NUCLEOTIDE SEQUENCE [LARGE SCALE GENOMIC DNA]</scope>
    <source>
        <strain evidence="1 2">B-23453</strain>
    </source>
</reference>
<protein>
    <submittedName>
        <fullName evidence="1">DUF3277 domain-containing protein</fullName>
    </submittedName>
</protein>
<evidence type="ECO:0000313" key="2">
    <source>
        <dbReference type="Proteomes" id="UP001341444"/>
    </source>
</evidence>
<organism evidence="1 2">
    <name type="scientific">Heyndrickxia acidicola</name>
    <dbReference type="NCBI Taxonomy" id="209389"/>
    <lineage>
        <taxon>Bacteria</taxon>
        <taxon>Bacillati</taxon>
        <taxon>Bacillota</taxon>
        <taxon>Bacilli</taxon>
        <taxon>Bacillales</taxon>
        <taxon>Bacillaceae</taxon>
        <taxon>Heyndrickxia</taxon>
    </lineage>
</organism>
<dbReference type="RefSeq" id="WP_066264495.1">
    <property type="nucleotide sequence ID" value="NZ_JARMAB010000004.1"/>
</dbReference>
<evidence type="ECO:0000313" key="1">
    <source>
        <dbReference type="EMBL" id="MED1201950.1"/>
    </source>
</evidence>
<name>A0ABU6MBR1_9BACI</name>
<gene>
    <name evidence="1" type="ORF">P4T90_02465</name>
</gene>